<keyword evidence="2" id="KW-0805">Transcription regulation</keyword>
<dbReference type="OrthoDB" id="623918at2759"/>
<evidence type="ECO:0000256" key="2">
    <source>
        <dbReference type="ARBA" id="ARBA00023015"/>
    </source>
</evidence>
<dbReference type="Proteomes" id="UP000323000">
    <property type="component" value="Chromosome 10"/>
</dbReference>
<dbReference type="GO" id="GO:0005634">
    <property type="term" value="C:nucleus"/>
    <property type="evidence" value="ECO:0007669"/>
    <property type="project" value="UniProtKB-SubCell"/>
</dbReference>
<dbReference type="EMBL" id="VAHF01000010">
    <property type="protein sequence ID" value="TXG52966.1"/>
    <property type="molecule type" value="Genomic_DNA"/>
</dbReference>
<name>A0A5C7H9V1_9ROSI</name>
<keyword evidence="7" id="KW-1185">Reference proteome</keyword>
<evidence type="ECO:0000313" key="7">
    <source>
        <dbReference type="Proteomes" id="UP000323000"/>
    </source>
</evidence>
<keyword evidence="4" id="KW-0804">Transcription</keyword>
<protein>
    <submittedName>
        <fullName evidence="6">Uncharacterized protein</fullName>
    </submittedName>
</protein>
<dbReference type="Gene3D" id="2.40.330.10">
    <property type="entry name" value="DNA-binding pseudobarrel domain"/>
    <property type="match status" value="1"/>
</dbReference>
<comment type="caution">
    <text evidence="6">The sequence shown here is derived from an EMBL/GenBank/DDBJ whole genome shotgun (WGS) entry which is preliminary data.</text>
</comment>
<evidence type="ECO:0000313" key="6">
    <source>
        <dbReference type="EMBL" id="TXG52966.1"/>
    </source>
</evidence>
<proteinExistence type="predicted"/>
<organism evidence="6 7">
    <name type="scientific">Acer yangbiense</name>
    <dbReference type="NCBI Taxonomy" id="1000413"/>
    <lineage>
        <taxon>Eukaryota</taxon>
        <taxon>Viridiplantae</taxon>
        <taxon>Streptophyta</taxon>
        <taxon>Embryophyta</taxon>
        <taxon>Tracheophyta</taxon>
        <taxon>Spermatophyta</taxon>
        <taxon>Magnoliopsida</taxon>
        <taxon>eudicotyledons</taxon>
        <taxon>Gunneridae</taxon>
        <taxon>Pentapetalae</taxon>
        <taxon>rosids</taxon>
        <taxon>malvids</taxon>
        <taxon>Sapindales</taxon>
        <taxon>Sapindaceae</taxon>
        <taxon>Hippocastanoideae</taxon>
        <taxon>Acereae</taxon>
        <taxon>Acer</taxon>
    </lineage>
</organism>
<evidence type="ECO:0000256" key="4">
    <source>
        <dbReference type="ARBA" id="ARBA00023163"/>
    </source>
</evidence>
<sequence>METPTHFSTVIVPHTLQDKKLSIPKEFVKKFGDELSDFATITIPDGRVWRNSTFHALIFDTSTFKISYPQNFVKHGVANLGGSSSKHELELPRTKCKMEEHMEVNVNIAHNGEDEHPTRRA</sequence>
<dbReference type="InterPro" id="IPR015300">
    <property type="entry name" value="DNA-bd_pseudobarrel_sf"/>
</dbReference>
<keyword evidence="3" id="KW-0238">DNA-binding</keyword>
<evidence type="ECO:0000256" key="3">
    <source>
        <dbReference type="ARBA" id="ARBA00023125"/>
    </source>
</evidence>
<evidence type="ECO:0000256" key="5">
    <source>
        <dbReference type="ARBA" id="ARBA00023242"/>
    </source>
</evidence>
<gene>
    <name evidence="6" type="ORF">EZV62_022135</name>
</gene>
<evidence type="ECO:0000256" key="1">
    <source>
        <dbReference type="ARBA" id="ARBA00004123"/>
    </source>
</evidence>
<comment type="subcellular location">
    <subcellularLocation>
        <location evidence="1">Nucleus</location>
    </subcellularLocation>
</comment>
<reference evidence="7" key="1">
    <citation type="journal article" date="2019" name="Gigascience">
        <title>De novo genome assembly of the endangered Acer yangbiense, a plant species with extremely small populations endemic to Yunnan Province, China.</title>
        <authorList>
            <person name="Yang J."/>
            <person name="Wariss H.M."/>
            <person name="Tao L."/>
            <person name="Zhang R."/>
            <person name="Yun Q."/>
            <person name="Hollingsworth P."/>
            <person name="Dao Z."/>
            <person name="Luo G."/>
            <person name="Guo H."/>
            <person name="Ma Y."/>
            <person name="Sun W."/>
        </authorList>
    </citation>
    <scope>NUCLEOTIDE SEQUENCE [LARGE SCALE GENOMIC DNA]</scope>
    <source>
        <strain evidence="7">cv. Malutang</strain>
    </source>
</reference>
<accession>A0A5C7H9V1</accession>
<dbReference type="GO" id="GO:0003677">
    <property type="term" value="F:DNA binding"/>
    <property type="evidence" value="ECO:0007669"/>
    <property type="project" value="UniProtKB-KW"/>
</dbReference>
<dbReference type="AlphaFoldDB" id="A0A5C7H9V1"/>
<dbReference type="SUPFAM" id="SSF101936">
    <property type="entry name" value="DNA-binding pseudobarrel domain"/>
    <property type="match status" value="1"/>
</dbReference>
<keyword evidence="5" id="KW-0539">Nucleus</keyword>